<dbReference type="AlphaFoldDB" id="M2R836"/>
<accession>M2R836</accession>
<evidence type="ECO:0000313" key="2">
    <source>
        <dbReference type="Proteomes" id="UP000016930"/>
    </source>
</evidence>
<keyword evidence="2" id="KW-1185">Reference proteome</keyword>
<dbReference type="HOGENOM" id="CLU_783026_0_0_1"/>
<name>M2R836_CERS8</name>
<gene>
    <name evidence="1" type="ORF">CERSUDRAFT_117055</name>
</gene>
<evidence type="ECO:0000313" key="1">
    <source>
        <dbReference type="EMBL" id="EMD34851.1"/>
    </source>
</evidence>
<reference evidence="1 2" key="1">
    <citation type="journal article" date="2012" name="Proc. Natl. Acad. Sci. U.S.A.">
        <title>Comparative genomics of Ceriporiopsis subvermispora and Phanerochaete chrysosporium provide insight into selective ligninolysis.</title>
        <authorList>
            <person name="Fernandez-Fueyo E."/>
            <person name="Ruiz-Duenas F.J."/>
            <person name="Ferreira P."/>
            <person name="Floudas D."/>
            <person name="Hibbett D.S."/>
            <person name="Canessa P."/>
            <person name="Larrondo L.F."/>
            <person name="James T.Y."/>
            <person name="Seelenfreund D."/>
            <person name="Lobos S."/>
            <person name="Polanco R."/>
            <person name="Tello M."/>
            <person name="Honda Y."/>
            <person name="Watanabe T."/>
            <person name="Watanabe T."/>
            <person name="Ryu J.S."/>
            <person name="Kubicek C.P."/>
            <person name="Schmoll M."/>
            <person name="Gaskell J."/>
            <person name="Hammel K.E."/>
            <person name="St John F.J."/>
            <person name="Vanden Wymelenberg A."/>
            <person name="Sabat G."/>
            <person name="Splinter BonDurant S."/>
            <person name="Syed K."/>
            <person name="Yadav J.S."/>
            <person name="Doddapaneni H."/>
            <person name="Subramanian V."/>
            <person name="Lavin J.L."/>
            <person name="Oguiza J.A."/>
            <person name="Perez G."/>
            <person name="Pisabarro A.G."/>
            <person name="Ramirez L."/>
            <person name="Santoyo F."/>
            <person name="Master E."/>
            <person name="Coutinho P.M."/>
            <person name="Henrissat B."/>
            <person name="Lombard V."/>
            <person name="Magnuson J.K."/>
            <person name="Kuees U."/>
            <person name="Hori C."/>
            <person name="Igarashi K."/>
            <person name="Samejima M."/>
            <person name="Held B.W."/>
            <person name="Barry K.W."/>
            <person name="LaButti K.M."/>
            <person name="Lapidus A."/>
            <person name="Lindquist E.A."/>
            <person name="Lucas S.M."/>
            <person name="Riley R."/>
            <person name="Salamov A.A."/>
            <person name="Hoffmeister D."/>
            <person name="Schwenk D."/>
            <person name="Hadar Y."/>
            <person name="Yarden O."/>
            <person name="de Vries R.P."/>
            <person name="Wiebenga A."/>
            <person name="Stenlid J."/>
            <person name="Eastwood D."/>
            <person name="Grigoriev I.V."/>
            <person name="Berka R.M."/>
            <person name="Blanchette R.A."/>
            <person name="Kersten P."/>
            <person name="Martinez A.T."/>
            <person name="Vicuna R."/>
            <person name="Cullen D."/>
        </authorList>
    </citation>
    <scope>NUCLEOTIDE SEQUENCE [LARGE SCALE GENOMIC DNA]</scope>
    <source>
        <strain evidence="1 2">B</strain>
    </source>
</reference>
<dbReference type="OrthoDB" id="2808156at2759"/>
<proteinExistence type="predicted"/>
<organism evidence="1 2">
    <name type="scientific">Ceriporiopsis subvermispora (strain B)</name>
    <name type="common">White-rot fungus</name>
    <name type="synonym">Gelatoporia subvermispora</name>
    <dbReference type="NCBI Taxonomy" id="914234"/>
    <lineage>
        <taxon>Eukaryota</taxon>
        <taxon>Fungi</taxon>
        <taxon>Dikarya</taxon>
        <taxon>Basidiomycota</taxon>
        <taxon>Agaricomycotina</taxon>
        <taxon>Agaricomycetes</taxon>
        <taxon>Polyporales</taxon>
        <taxon>Gelatoporiaceae</taxon>
        <taxon>Gelatoporia</taxon>
    </lineage>
</organism>
<dbReference type="EMBL" id="KB445802">
    <property type="protein sequence ID" value="EMD34851.1"/>
    <property type="molecule type" value="Genomic_DNA"/>
</dbReference>
<sequence>MPAFPPEIANGRQLLSIDSSRPTLNVTLKHAASSSSLLTDSDWILVQSACCLYEFTVQKRIMDRLQTIYGQIPSTVLEPQYPTRVPVPIIYQDTSQSRDDVSPTRRLVQVCLGWANYLLGYALIDWRPESTPDNMTFIPQLFMREDIADEHKASIMQVMTVGAQSTQTRRELGMVKTYFEQCITSVLGVTSHWWKFVQCHEDVLKGNSTPFTVIVPIDGEDTLNEIGEMDEMEARSHFSHALHSTALRLIHWHYKSHGWSLDRTLSANDARVLLDERLYLFGIRYNARELIVYVNYPILRRSDRGGFRWAMLNEQFFAIRLSPDRPHSIYASVRLFMVLATIEQHMRVLAHLLS</sequence>
<protein>
    <submittedName>
        <fullName evidence="1">Uncharacterized protein</fullName>
    </submittedName>
</protein>
<dbReference type="Proteomes" id="UP000016930">
    <property type="component" value="Unassembled WGS sequence"/>
</dbReference>